<evidence type="ECO:0000256" key="1">
    <source>
        <dbReference type="SAM" id="MobiDB-lite"/>
    </source>
</evidence>
<dbReference type="AlphaFoldDB" id="A0A9W6XZL8"/>
<dbReference type="EMBL" id="BSXT01002827">
    <property type="protein sequence ID" value="GMF51163.1"/>
    <property type="molecule type" value="Genomic_DNA"/>
</dbReference>
<gene>
    <name evidence="2" type="ORF">Pfra01_002060800</name>
</gene>
<dbReference type="Proteomes" id="UP001165121">
    <property type="component" value="Unassembled WGS sequence"/>
</dbReference>
<reference evidence="2" key="1">
    <citation type="submission" date="2023-04" db="EMBL/GenBank/DDBJ databases">
        <title>Phytophthora fragariaefolia NBRC 109709.</title>
        <authorList>
            <person name="Ichikawa N."/>
            <person name="Sato H."/>
            <person name="Tonouchi N."/>
        </authorList>
    </citation>
    <scope>NUCLEOTIDE SEQUENCE</scope>
    <source>
        <strain evidence="2">NBRC 109709</strain>
    </source>
</reference>
<proteinExistence type="predicted"/>
<accession>A0A9W6XZL8</accession>
<evidence type="ECO:0000313" key="2">
    <source>
        <dbReference type="EMBL" id="GMF51163.1"/>
    </source>
</evidence>
<organism evidence="2 3">
    <name type="scientific">Phytophthora fragariaefolia</name>
    <dbReference type="NCBI Taxonomy" id="1490495"/>
    <lineage>
        <taxon>Eukaryota</taxon>
        <taxon>Sar</taxon>
        <taxon>Stramenopiles</taxon>
        <taxon>Oomycota</taxon>
        <taxon>Peronosporomycetes</taxon>
        <taxon>Peronosporales</taxon>
        <taxon>Peronosporaceae</taxon>
        <taxon>Phytophthora</taxon>
    </lineage>
</organism>
<comment type="caution">
    <text evidence="2">The sequence shown here is derived from an EMBL/GenBank/DDBJ whole genome shotgun (WGS) entry which is preliminary data.</text>
</comment>
<sequence length="410" mass="44708">MHTNATTRRDLLRRTRRATLAQALAQVGITLPPDNHPCRARGPQGPSFFWTRHYRRHYPSSHSDQAPHYRLLSSGCEGKHLATTDQTKILVPAVLNEVCKGYEHVEELQKIVHNGVEIRLSKAPPRQSQRPPNHGSARDRLNVLRKKICKEQDAGRCLDVNVSGRTIDDLSYPEGTSINDCTDQGSIIKPEHTHCDAVATEILKVKRDYPGAWVRVMAGDVAASFRNISIHRNSVYLFAGHIEEDGIIVIELASPLGWTPGFYEIAGGSIAYVHGSHTTKQFPGSFFNYHWVDDHINVVADVGSACDSANRSLRYAMVAKKIIKAQGIVATAFYASIAIKEGLPIAHGQPTARGNLHPGCASVSSATSPAGEPSSSLSACAYYIRHAARFALVVACTTHTVSEWGAAGAL</sequence>
<keyword evidence="3" id="KW-1185">Reference proteome</keyword>
<feature type="region of interest" description="Disordered" evidence="1">
    <location>
        <begin position="120"/>
        <end position="140"/>
    </location>
</feature>
<evidence type="ECO:0000313" key="3">
    <source>
        <dbReference type="Proteomes" id="UP001165121"/>
    </source>
</evidence>
<name>A0A9W6XZL8_9STRA</name>
<protein>
    <submittedName>
        <fullName evidence="2">Unnamed protein product</fullName>
    </submittedName>
</protein>
<dbReference type="OrthoDB" id="118592at2759"/>